<dbReference type="PANTHER" id="PTHR30373">
    <property type="entry name" value="UPF0603 PROTEIN YGCG"/>
    <property type="match status" value="1"/>
</dbReference>
<dbReference type="EMBL" id="JAANXD010000026">
    <property type="protein sequence ID" value="MBS1257536.1"/>
    <property type="molecule type" value="Genomic_DNA"/>
</dbReference>
<feature type="transmembrane region" description="Helical" evidence="1">
    <location>
        <begin position="185"/>
        <end position="202"/>
    </location>
</feature>
<evidence type="ECO:0000256" key="1">
    <source>
        <dbReference type="SAM" id="Phobius"/>
    </source>
</evidence>
<keyword evidence="1" id="KW-1133">Transmembrane helix</keyword>
<gene>
    <name evidence="4" type="ORF">MAG551_00580</name>
</gene>
<sequence length="269" mass="28263">MTCKKHLVLFTITLITLFVSAITAFGAADIPAPKMHVADRAKIIDKKTEGRLNAFLAELESKTGAQMVVLTVKTTGGVPIDQFSIDLANAWKLGQFEQDNGVLMVIAKKDRKYSIEVGSGLEGVLTNNFCAEIGKVLFVPNFRNGNFNEGIYQGSAAIINKIAKNAGITVSGAPTRVQLPRRRSSGLSFLPILLIFVLPMLLGGRRRAYGRSRWGGMGMGMGGMMMLPFLFGGFGGFGGHRGGSSSGGFGGFGGGLGGGFGGGGFSGGW</sequence>
<protein>
    <recommendedName>
        <fullName evidence="3">TPM domain-containing protein</fullName>
    </recommendedName>
</protein>
<organism evidence="4 5">
    <name type="scientific">Candidatus Scalindua arabica</name>
    <dbReference type="NCBI Taxonomy" id="1127984"/>
    <lineage>
        <taxon>Bacteria</taxon>
        <taxon>Pseudomonadati</taxon>
        <taxon>Planctomycetota</taxon>
        <taxon>Candidatus Brocadiia</taxon>
        <taxon>Candidatus Brocadiales</taxon>
        <taxon>Candidatus Scalinduaceae</taxon>
        <taxon>Candidatus Scalindua</taxon>
    </lineage>
</organism>
<comment type="caution">
    <text evidence="4">The sequence shown here is derived from an EMBL/GenBank/DDBJ whole genome shotgun (WGS) entry which is preliminary data.</text>
</comment>
<evidence type="ECO:0000313" key="4">
    <source>
        <dbReference type="EMBL" id="MBS1257536.1"/>
    </source>
</evidence>
<keyword evidence="1" id="KW-0812">Transmembrane</keyword>
<accession>A0A942A148</accession>
<evidence type="ECO:0000256" key="2">
    <source>
        <dbReference type="SAM" id="SignalP"/>
    </source>
</evidence>
<keyword evidence="2" id="KW-0732">Signal</keyword>
<reference evidence="4" key="1">
    <citation type="journal article" date="2021" name="ISME J.">
        <title>Fine-scale metabolic discontinuity in a stratified prokaryote microbiome of a Red Sea deep halocline.</title>
        <authorList>
            <person name="Michoud G."/>
            <person name="Ngugi D.K."/>
            <person name="Barozzi A."/>
            <person name="Merlino G."/>
            <person name="Calleja M.L."/>
            <person name="Delgado-Huertas A."/>
            <person name="Moran X.A.G."/>
            <person name="Daffonchio D."/>
        </authorList>
    </citation>
    <scope>NUCLEOTIDE SEQUENCE</scope>
    <source>
        <strain evidence="4">SuakinDeep_MAG55_1</strain>
    </source>
</reference>
<evidence type="ECO:0000313" key="5">
    <source>
        <dbReference type="Proteomes" id="UP000722750"/>
    </source>
</evidence>
<feature type="signal peptide" evidence="2">
    <location>
        <begin position="1"/>
        <end position="21"/>
    </location>
</feature>
<feature type="domain" description="TPM" evidence="3">
    <location>
        <begin position="37"/>
        <end position="160"/>
    </location>
</feature>
<dbReference type="Pfam" id="PF04536">
    <property type="entry name" value="TPM_phosphatase"/>
    <property type="match status" value="1"/>
</dbReference>
<feature type="chain" id="PRO_5037989222" description="TPM domain-containing protein" evidence="2">
    <location>
        <begin position="22"/>
        <end position="269"/>
    </location>
</feature>
<dbReference type="Gene3D" id="3.10.310.50">
    <property type="match status" value="1"/>
</dbReference>
<feature type="transmembrane region" description="Helical" evidence="1">
    <location>
        <begin position="214"/>
        <end position="237"/>
    </location>
</feature>
<keyword evidence="1" id="KW-0472">Membrane</keyword>
<name>A0A942A148_9BACT</name>
<proteinExistence type="predicted"/>
<dbReference type="Proteomes" id="UP000722750">
    <property type="component" value="Unassembled WGS sequence"/>
</dbReference>
<dbReference type="AlphaFoldDB" id="A0A942A148"/>
<dbReference type="PANTHER" id="PTHR30373:SF2">
    <property type="entry name" value="UPF0603 PROTEIN YGCG"/>
    <property type="match status" value="1"/>
</dbReference>
<evidence type="ECO:0000259" key="3">
    <source>
        <dbReference type="Pfam" id="PF04536"/>
    </source>
</evidence>
<dbReference type="InterPro" id="IPR007621">
    <property type="entry name" value="TPM_dom"/>
</dbReference>